<keyword evidence="2" id="KW-1185">Reference proteome</keyword>
<comment type="caution">
    <text evidence="1">The sequence shown here is derived from an EMBL/GenBank/DDBJ whole genome shotgun (WGS) entry which is preliminary data.</text>
</comment>
<sequence length="76" mass="8622">MRIDYVDLDEGNTPHVTRHGVTEFEVYAAFDTKPSVRRNKGDGTAGYYIVANGIRVNFVYDAEGRAARPISAWRMR</sequence>
<dbReference type="AlphaFoldDB" id="A0A329QTE0"/>
<reference evidence="1 2" key="1">
    <citation type="submission" date="2018-06" db="EMBL/GenBank/DDBJ databases">
        <title>Phytoactinopolyspora halophila sp. nov., a novel halophilic actinomycete isolated from a saline soil in China.</title>
        <authorList>
            <person name="Tang S.-K."/>
        </authorList>
    </citation>
    <scope>NUCLEOTIDE SEQUENCE [LARGE SCALE GENOMIC DNA]</scope>
    <source>
        <strain evidence="1 2">YIM 96934</strain>
    </source>
</reference>
<proteinExistence type="predicted"/>
<evidence type="ECO:0000313" key="1">
    <source>
        <dbReference type="EMBL" id="RAW15700.1"/>
    </source>
</evidence>
<evidence type="ECO:0000313" key="2">
    <source>
        <dbReference type="Proteomes" id="UP000250462"/>
    </source>
</evidence>
<dbReference type="RefSeq" id="WP_112257901.1">
    <property type="nucleotide sequence ID" value="NZ_QMIG01000005.1"/>
</dbReference>
<organism evidence="1 2">
    <name type="scientific">Phytoactinopolyspora halophila</name>
    <dbReference type="NCBI Taxonomy" id="1981511"/>
    <lineage>
        <taxon>Bacteria</taxon>
        <taxon>Bacillati</taxon>
        <taxon>Actinomycetota</taxon>
        <taxon>Actinomycetes</taxon>
        <taxon>Jiangellales</taxon>
        <taxon>Jiangellaceae</taxon>
        <taxon>Phytoactinopolyspora</taxon>
    </lineage>
</organism>
<dbReference type="Proteomes" id="UP000250462">
    <property type="component" value="Unassembled WGS sequence"/>
</dbReference>
<accession>A0A329QTE0</accession>
<gene>
    <name evidence="1" type="ORF">DPM12_08630</name>
</gene>
<name>A0A329QTE0_9ACTN</name>
<evidence type="ECO:0008006" key="3">
    <source>
        <dbReference type="Google" id="ProtNLM"/>
    </source>
</evidence>
<dbReference type="EMBL" id="QMIG01000005">
    <property type="protein sequence ID" value="RAW15700.1"/>
    <property type="molecule type" value="Genomic_DNA"/>
</dbReference>
<protein>
    <recommendedName>
        <fullName evidence="3">DUF4258 domain-containing protein</fullName>
    </recommendedName>
</protein>
<dbReference type="OrthoDB" id="9806388at2"/>